<keyword evidence="3" id="KW-1185">Reference proteome</keyword>
<evidence type="ECO:0008006" key="4">
    <source>
        <dbReference type="Google" id="ProtNLM"/>
    </source>
</evidence>
<feature type="region of interest" description="Disordered" evidence="1">
    <location>
        <begin position="255"/>
        <end position="276"/>
    </location>
</feature>
<feature type="region of interest" description="Disordered" evidence="1">
    <location>
        <begin position="80"/>
        <end position="118"/>
    </location>
</feature>
<protein>
    <recommendedName>
        <fullName evidence="4">F-box domain-containing protein</fullName>
    </recommendedName>
</protein>
<feature type="compositionally biased region" description="Polar residues" evidence="1">
    <location>
        <begin position="135"/>
        <end position="146"/>
    </location>
</feature>
<comment type="caution">
    <text evidence="2">The sequence shown here is derived from an EMBL/GenBank/DDBJ whole genome shotgun (WGS) entry which is preliminary data.</text>
</comment>
<evidence type="ECO:0000313" key="3">
    <source>
        <dbReference type="Proteomes" id="UP000275385"/>
    </source>
</evidence>
<organism evidence="2 3">
    <name type="scientific">Coniochaeta pulveracea</name>
    <dbReference type="NCBI Taxonomy" id="177199"/>
    <lineage>
        <taxon>Eukaryota</taxon>
        <taxon>Fungi</taxon>
        <taxon>Dikarya</taxon>
        <taxon>Ascomycota</taxon>
        <taxon>Pezizomycotina</taxon>
        <taxon>Sordariomycetes</taxon>
        <taxon>Sordariomycetidae</taxon>
        <taxon>Coniochaetales</taxon>
        <taxon>Coniochaetaceae</taxon>
        <taxon>Coniochaeta</taxon>
    </lineage>
</organism>
<sequence>MLETLYPSNPGSPQAGLSFDFGARSAMGLTRQDSFSREDHRAKEQSLPRNSTRAPRRSHTFQDFQIPTSPVEFTLSLRQVQQDRRQQQEEERQQETEVQTQQPSSPGDSSASSSLSTQLPATIASTDFAQPTTATVGVTPKTQKQVLQARPAMLPQRPSLGVPRRSYSVMNYEPLPHHHRPPVIGSGGLSLMDLPPELHYAIFDFLDPIDSTCMGLTNKHFYAIHRRLHGTVPLSTRRDGPNELEWAWHLHQERDQAVDQSPAPGQAAEGGPELTADQERNALARLRVKGQAYCRKCGVCRCELHKHIQEWMGEGMEYCIVRQKYGPVAPEGSKPFCYMSTPRNPNRCGRHRVRNDKVKLQ</sequence>
<dbReference type="AlphaFoldDB" id="A0A420YNJ4"/>
<dbReference type="OrthoDB" id="3445164at2759"/>
<feature type="region of interest" description="Disordered" evidence="1">
    <location>
        <begin position="135"/>
        <end position="163"/>
    </location>
</feature>
<feature type="compositionally biased region" description="Low complexity" evidence="1">
    <location>
        <begin position="96"/>
        <end position="116"/>
    </location>
</feature>
<proteinExistence type="predicted"/>
<feature type="compositionally biased region" description="Basic and acidic residues" evidence="1">
    <location>
        <begin position="81"/>
        <end position="95"/>
    </location>
</feature>
<dbReference type="EMBL" id="QVQW01000001">
    <property type="protein sequence ID" value="RKU49386.1"/>
    <property type="molecule type" value="Genomic_DNA"/>
</dbReference>
<dbReference type="CDD" id="cd09917">
    <property type="entry name" value="F-box_SF"/>
    <property type="match status" value="1"/>
</dbReference>
<gene>
    <name evidence="2" type="ORF">DL546_004492</name>
</gene>
<feature type="region of interest" description="Disordered" evidence="1">
    <location>
        <begin position="30"/>
        <end position="68"/>
    </location>
</feature>
<accession>A0A420YNJ4</accession>
<feature type="region of interest" description="Disordered" evidence="1">
    <location>
        <begin position="1"/>
        <end position="20"/>
    </location>
</feature>
<dbReference type="InterPro" id="IPR036047">
    <property type="entry name" value="F-box-like_dom_sf"/>
</dbReference>
<feature type="compositionally biased region" description="Polar residues" evidence="1">
    <location>
        <begin position="1"/>
        <end position="12"/>
    </location>
</feature>
<feature type="compositionally biased region" description="Basic and acidic residues" evidence="1">
    <location>
        <begin position="34"/>
        <end position="46"/>
    </location>
</feature>
<reference evidence="2 3" key="1">
    <citation type="submission" date="2018-08" db="EMBL/GenBank/DDBJ databases">
        <title>Draft genome of the lignicolous fungus Coniochaeta pulveracea.</title>
        <authorList>
            <person name="Borstlap C.J."/>
            <person name="De Witt R.N."/>
            <person name="Botha A."/>
            <person name="Volschenk H."/>
        </authorList>
    </citation>
    <scope>NUCLEOTIDE SEQUENCE [LARGE SCALE GENOMIC DNA]</scope>
    <source>
        <strain evidence="2 3">CAB683</strain>
    </source>
</reference>
<name>A0A420YNJ4_9PEZI</name>
<dbReference type="Proteomes" id="UP000275385">
    <property type="component" value="Unassembled WGS sequence"/>
</dbReference>
<dbReference type="SUPFAM" id="SSF81383">
    <property type="entry name" value="F-box domain"/>
    <property type="match status" value="1"/>
</dbReference>
<evidence type="ECO:0000313" key="2">
    <source>
        <dbReference type="EMBL" id="RKU49386.1"/>
    </source>
</evidence>
<evidence type="ECO:0000256" key="1">
    <source>
        <dbReference type="SAM" id="MobiDB-lite"/>
    </source>
</evidence>
<dbReference type="STRING" id="177199.A0A420YNJ4"/>